<keyword evidence="1" id="KW-0472">Membrane</keyword>
<dbReference type="Gene3D" id="3.60.15.10">
    <property type="entry name" value="Ribonuclease Z/Hydroxyacylglutathione hydrolase-like"/>
    <property type="match status" value="1"/>
</dbReference>
<sequence length="385" mass="43738">MKELKDILNQKSKLLKNKYAKVEKNKKASIIVIILVILGLIISTFIFSSKKTDSEVTMIDVGEAQSIVLKNGQDVVLYDAGSDDLHKTAIDDYMSYSKTDKINTLILSHNDIQNINNAVFIIERYDIQKIYMSDFGNGSKTYKRLLKFINEKNIEVINPHFGDNFKIGDGTIEFINPDKTYENRNDASLCIRYIDKYGLSVIATGDASDIVEKDIIKSYDINQYNTNEIKYHNYIIAGRRGSSYATSDYFLNSIQPEGVLISSGDYDTYKHPSKKLIERLEQKNIAYFKTNESSTIQLKSNETGISVSTIAIPKANEVIMTDKEAEQYAINVRKQAIAEAKYIGNRNTMHYFKNDNPKVDKITDSSITYFNSKEDAEKAGFSYSE</sequence>
<dbReference type="EMBL" id="JAQLKE010000031">
    <property type="protein sequence ID" value="MDB7085145.1"/>
    <property type="molecule type" value="Genomic_DNA"/>
</dbReference>
<organism evidence="2 3">
    <name type="scientific">Thomasclavelia ramosa</name>
    <dbReference type="NCBI Taxonomy" id="1547"/>
    <lineage>
        <taxon>Bacteria</taxon>
        <taxon>Bacillati</taxon>
        <taxon>Bacillota</taxon>
        <taxon>Erysipelotrichia</taxon>
        <taxon>Erysipelotrichales</taxon>
        <taxon>Coprobacillaceae</taxon>
        <taxon>Thomasclavelia</taxon>
    </lineage>
</organism>
<keyword evidence="1" id="KW-1133">Transmembrane helix</keyword>
<name>A0AB35IQP6_9FIRM</name>
<gene>
    <name evidence="2" type="ORF">PM738_15160</name>
</gene>
<reference evidence="2" key="1">
    <citation type="submission" date="2023-01" db="EMBL/GenBank/DDBJ databases">
        <title>Human gut microbiome strain richness.</title>
        <authorList>
            <person name="Chen-Liaw A."/>
        </authorList>
    </citation>
    <scope>NUCLEOTIDE SEQUENCE</scope>
    <source>
        <strain evidence="2">1001217st2_G6_1001217B_191108</strain>
    </source>
</reference>
<dbReference type="PANTHER" id="PTHR30619">
    <property type="entry name" value="DNA INTERNALIZATION/COMPETENCE PROTEIN COMEC/REC2"/>
    <property type="match status" value="1"/>
</dbReference>
<keyword evidence="1" id="KW-0812">Transmembrane</keyword>
<dbReference type="SUPFAM" id="SSF56281">
    <property type="entry name" value="Metallo-hydrolase/oxidoreductase"/>
    <property type="match status" value="1"/>
</dbReference>
<dbReference type="Proteomes" id="UP001211987">
    <property type="component" value="Unassembled WGS sequence"/>
</dbReference>
<dbReference type="InterPro" id="IPR036866">
    <property type="entry name" value="RibonucZ/Hydroxyglut_hydro"/>
</dbReference>
<proteinExistence type="predicted"/>
<evidence type="ECO:0000313" key="3">
    <source>
        <dbReference type="Proteomes" id="UP001211987"/>
    </source>
</evidence>
<evidence type="ECO:0000313" key="2">
    <source>
        <dbReference type="EMBL" id="MDB7085145.1"/>
    </source>
</evidence>
<dbReference type="InterPro" id="IPR052159">
    <property type="entry name" value="Competence_DNA_uptake"/>
</dbReference>
<dbReference type="AlphaFoldDB" id="A0AB35IQP6"/>
<dbReference type="CDD" id="cd07731">
    <property type="entry name" value="ComA-like_MBL-fold"/>
    <property type="match status" value="1"/>
</dbReference>
<dbReference type="PANTHER" id="PTHR30619:SF1">
    <property type="entry name" value="RECOMBINATION PROTEIN 2"/>
    <property type="match status" value="1"/>
</dbReference>
<feature type="transmembrane region" description="Helical" evidence="1">
    <location>
        <begin position="28"/>
        <end position="47"/>
    </location>
</feature>
<accession>A0AB35IQP6</accession>
<evidence type="ECO:0000256" key="1">
    <source>
        <dbReference type="SAM" id="Phobius"/>
    </source>
</evidence>
<comment type="caution">
    <text evidence="2">The sequence shown here is derived from an EMBL/GenBank/DDBJ whole genome shotgun (WGS) entry which is preliminary data.</text>
</comment>
<dbReference type="RefSeq" id="WP_272019144.1">
    <property type="nucleotide sequence ID" value="NZ_JAQLKE010000031.1"/>
</dbReference>
<dbReference type="InterPro" id="IPR035681">
    <property type="entry name" value="ComA-like_MBL"/>
</dbReference>
<protein>
    <submittedName>
        <fullName evidence="2">MBL fold metallo-hydrolase</fullName>
    </submittedName>
</protein>